<sequence length="130" mass="13726">MSYMMINLAQVSPPRQQVRIDGIQEDYPSSWAGGMLSEFGKSVPNQGPAVLGGVCDAVWEALLEINGKHSRKGGFQVDVIVAVWSNLRRSSSLGGASECQSGAEAGTGVGAGEYRRSNKSPGRLPGSLFL</sequence>
<organism evidence="2 3">
    <name type="scientific">Pleuronectes platessa</name>
    <name type="common">European plaice</name>
    <dbReference type="NCBI Taxonomy" id="8262"/>
    <lineage>
        <taxon>Eukaryota</taxon>
        <taxon>Metazoa</taxon>
        <taxon>Chordata</taxon>
        <taxon>Craniata</taxon>
        <taxon>Vertebrata</taxon>
        <taxon>Euteleostomi</taxon>
        <taxon>Actinopterygii</taxon>
        <taxon>Neopterygii</taxon>
        <taxon>Teleostei</taxon>
        <taxon>Neoteleostei</taxon>
        <taxon>Acanthomorphata</taxon>
        <taxon>Carangaria</taxon>
        <taxon>Pleuronectiformes</taxon>
        <taxon>Pleuronectoidei</taxon>
        <taxon>Pleuronectidae</taxon>
        <taxon>Pleuronectes</taxon>
    </lineage>
</organism>
<evidence type="ECO:0000313" key="3">
    <source>
        <dbReference type="Proteomes" id="UP001153269"/>
    </source>
</evidence>
<reference evidence="2" key="1">
    <citation type="submission" date="2020-03" db="EMBL/GenBank/DDBJ databases">
        <authorList>
            <person name="Weist P."/>
        </authorList>
    </citation>
    <scope>NUCLEOTIDE SEQUENCE</scope>
</reference>
<feature type="region of interest" description="Disordered" evidence="1">
    <location>
        <begin position="92"/>
        <end position="130"/>
    </location>
</feature>
<dbReference type="AlphaFoldDB" id="A0A9N7V1H3"/>
<evidence type="ECO:0000256" key="1">
    <source>
        <dbReference type="SAM" id="MobiDB-lite"/>
    </source>
</evidence>
<comment type="caution">
    <text evidence="2">The sequence shown here is derived from an EMBL/GenBank/DDBJ whole genome shotgun (WGS) entry which is preliminary data.</text>
</comment>
<proteinExistence type="predicted"/>
<protein>
    <submittedName>
        <fullName evidence="2">Uncharacterized protein</fullName>
    </submittedName>
</protein>
<gene>
    <name evidence="2" type="ORF">PLEPLA_LOCUS28814</name>
</gene>
<dbReference type="Proteomes" id="UP001153269">
    <property type="component" value="Unassembled WGS sequence"/>
</dbReference>
<dbReference type="EMBL" id="CADEAL010002557">
    <property type="protein sequence ID" value="CAB1441024.1"/>
    <property type="molecule type" value="Genomic_DNA"/>
</dbReference>
<accession>A0A9N7V1H3</accession>
<evidence type="ECO:0000313" key="2">
    <source>
        <dbReference type="EMBL" id="CAB1441024.1"/>
    </source>
</evidence>
<keyword evidence="3" id="KW-1185">Reference proteome</keyword>
<name>A0A9N7V1H3_PLEPL</name>